<keyword evidence="2" id="KW-1185">Reference proteome</keyword>
<evidence type="ECO:0000313" key="2">
    <source>
        <dbReference type="Proteomes" id="UP000318336"/>
    </source>
</evidence>
<organism evidence="1 2">
    <name type="scientific">Barrientosiimonas humi</name>
    <dbReference type="NCBI Taxonomy" id="999931"/>
    <lineage>
        <taxon>Bacteria</taxon>
        <taxon>Bacillati</taxon>
        <taxon>Actinomycetota</taxon>
        <taxon>Actinomycetes</taxon>
        <taxon>Micrococcales</taxon>
        <taxon>Dermacoccaceae</taxon>
        <taxon>Barrientosiimonas</taxon>
    </lineage>
</organism>
<evidence type="ECO:0000313" key="1">
    <source>
        <dbReference type="EMBL" id="TQL33463.1"/>
    </source>
</evidence>
<dbReference type="RefSeq" id="WP_142005470.1">
    <property type="nucleotide sequence ID" value="NZ_CAJTBP010000001.1"/>
</dbReference>
<dbReference type="AlphaFoldDB" id="A0A542XC96"/>
<dbReference type="EMBL" id="VFOK01000001">
    <property type="protein sequence ID" value="TQL33463.1"/>
    <property type="molecule type" value="Genomic_DNA"/>
</dbReference>
<accession>A0A542XC96</accession>
<dbReference type="Proteomes" id="UP000318336">
    <property type="component" value="Unassembled WGS sequence"/>
</dbReference>
<gene>
    <name evidence="1" type="ORF">FB554_1609</name>
</gene>
<proteinExistence type="predicted"/>
<dbReference type="OrthoDB" id="4861076at2"/>
<name>A0A542XC96_9MICO</name>
<comment type="caution">
    <text evidence="1">The sequence shown here is derived from an EMBL/GenBank/DDBJ whole genome shotgun (WGS) entry which is preliminary data.</text>
</comment>
<reference evidence="1 2" key="1">
    <citation type="submission" date="2019-06" db="EMBL/GenBank/DDBJ databases">
        <title>Sequencing the genomes of 1000 actinobacteria strains.</title>
        <authorList>
            <person name="Klenk H.-P."/>
        </authorList>
    </citation>
    <scope>NUCLEOTIDE SEQUENCE [LARGE SCALE GENOMIC DNA]</scope>
    <source>
        <strain evidence="1 2">DSM 24617</strain>
    </source>
</reference>
<protein>
    <submittedName>
        <fullName evidence="1">Uncharacterized protein</fullName>
    </submittedName>
</protein>
<sequence>MSASSTLPGLLLLQAAPAKARSWLRRGTVPAYVVPLGGWTAVVPAGPSAAAPPYDGATSVLAARPVPGQLRSAMGFFVVGERAVLVVHPRGGRSGSRWLAWESEHGSLVLPGHEPATVRDLMGVAGLADSEREGVLGVLRRRGGSCPSMLAALVSALALPGGDLLAGTGVPTKEEAVLVTPDARAVQRFDRDIREDQELRVELGEES</sequence>